<protein>
    <submittedName>
        <fullName evidence="3">Uncharacterized protein</fullName>
    </submittedName>
</protein>
<keyword evidence="4" id="KW-1185">Reference proteome</keyword>
<dbReference type="Proteomes" id="UP000030744">
    <property type="component" value="Unassembled WGS sequence"/>
</dbReference>
<feature type="compositionally biased region" description="Low complexity" evidence="2">
    <location>
        <begin position="543"/>
        <end position="552"/>
    </location>
</feature>
<evidence type="ECO:0000256" key="2">
    <source>
        <dbReference type="SAM" id="MobiDB-lite"/>
    </source>
</evidence>
<reference evidence="3" key="1">
    <citation type="submission" date="2013-10" db="EMBL/GenBank/DDBJ databases">
        <title>Genomic analysis of the causative agents of coccidiosis in chickens.</title>
        <authorList>
            <person name="Reid A.J."/>
            <person name="Blake D."/>
            <person name="Billington K."/>
            <person name="Browne H."/>
            <person name="Dunn M."/>
            <person name="Hung S."/>
            <person name="Kawahara F."/>
            <person name="Miranda-Saavedra D."/>
            <person name="Mourier T."/>
            <person name="Nagra H."/>
            <person name="Otto T.D."/>
            <person name="Rawlings N."/>
            <person name="Sanchez A."/>
            <person name="Sanders M."/>
            <person name="Subramaniam C."/>
            <person name="Tay Y."/>
            <person name="Dear P."/>
            <person name="Doerig C."/>
            <person name="Gruber A."/>
            <person name="Parkinson J."/>
            <person name="Shirley M."/>
            <person name="Wan K.L."/>
            <person name="Berriman M."/>
            <person name="Tomley F."/>
            <person name="Pain A."/>
        </authorList>
    </citation>
    <scope>NUCLEOTIDE SEQUENCE [LARGE SCALE GENOMIC DNA]</scope>
    <source>
        <strain evidence="3">Houghton</strain>
    </source>
</reference>
<name>U6K9N9_9EIME</name>
<dbReference type="AlphaFoldDB" id="U6K9N9"/>
<dbReference type="VEuPathDB" id="ToxoDB:EMH_0014120"/>
<organism evidence="3 4">
    <name type="scientific">Eimeria mitis</name>
    <dbReference type="NCBI Taxonomy" id="44415"/>
    <lineage>
        <taxon>Eukaryota</taxon>
        <taxon>Sar</taxon>
        <taxon>Alveolata</taxon>
        <taxon>Apicomplexa</taxon>
        <taxon>Conoidasida</taxon>
        <taxon>Coccidia</taxon>
        <taxon>Eucoccidiorida</taxon>
        <taxon>Eimeriorina</taxon>
        <taxon>Eimeriidae</taxon>
        <taxon>Eimeria</taxon>
    </lineage>
</organism>
<keyword evidence="1" id="KW-0175">Coiled coil</keyword>
<feature type="compositionally biased region" description="Low complexity" evidence="2">
    <location>
        <begin position="576"/>
        <end position="588"/>
    </location>
</feature>
<sequence length="691" mass="74897">MYNGDDRDALLFGSISSQASSEAGGAAPTGTAQLTTEARLFPENQPPARLTVHCRGDNALDKALESEPSLKRSGVQEQQPARRQRHISLFASIELTRPKVPLPGNGEAGPFFLASEPSHQVTALAVTEQKNPLSATPAVDGVAASRCQAPKSAVSSLRPKEREGPSLLAERKDENVFTLQQCDGACSNPLRCGPVNNGELSPSFKSVEGLLALPRLGNIDAQSFVAQELQEEEETAAAVALATNALRQRAQELLNQAAEKLERLALQQRKRTEASAEKAASILRRATEARCALRHERNMLEQLRRRHGGEQQLKLKATAEALDAERRRCVDLEARMEALQQENRQLRAALHRAQPPQTRGLVNSKQLSATDASSSNRKRHQTLGCHPTTRCTAQQDSAETASLTAVVLPAVPPAQGARGGCRSCSRQPGKAIGPNSRSTDSAGRQALLDVEVRLPPAACSAASARSACNEKQTHDVDIHGAQGAPDRPQLQPEGCPCPPQLDALSHHISDTGNSKCSQTTDSVRKHRHRNRSAGSSAFRTDESTSSNGSMSSCNKLERRRRLRQRMRHGNAQLQRSLSRGSVSTSSSSAAPDREKGRRRSHSTRRMTRAPLHPRISFSVPQPSLQQPLEVDDDSSSGSSVPRRTRTSGHKLALRGDVAGRLQASLMRLQERQALQGKIQNIAQQLLHPHQA</sequence>
<feature type="compositionally biased region" description="Basic residues" evidence="2">
    <location>
        <begin position="557"/>
        <end position="568"/>
    </location>
</feature>
<feature type="compositionally biased region" description="Polar residues" evidence="2">
    <location>
        <begin position="510"/>
        <end position="521"/>
    </location>
</feature>
<feature type="compositionally biased region" description="Basic residues" evidence="2">
    <location>
        <begin position="642"/>
        <end position="651"/>
    </location>
</feature>
<evidence type="ECO:0000313" key="4">
    <source>
        <dbReference type="Proteomes" id="UP000030744"/>
    </source>
</evidence>
<dbReference type="GeneID" id="25376372"/>
<evidence type="ECO:0000256" key="1">
    <source>
        <dbReference type="SAM" id="Coils"/>
    </source>
</evidence>
<evidence type="ECO:0000313" key="3">
    <source>
        <dbReference type="EMBL" id="CDJ32902.1"/>
    </source>
</evidence>
<proteinExistence type="predicted"/>
<feature type="region of interest" description="Disordered" evidence="2">
    <location>
        <begin position="412"/>
        <end position="442"/>
    </location>
</feature>
<dbReference type="RefSeq" id="XP_013355466.1">
    <property type="nucleotide sequence ID" value="XM_013500012.1"/>
</dbReference>
<feature type="region of interest" description="Disordered" evidence="2">
    <location>
        <begin position="478"/>
        <end position="651"/>
    </location>
</feature>
<feature type="coiled-coil region" evidence="1">
    <location>
        <begin position="243"/>
        <end position="349"/>
    </location>
</feature>
<dbReference type="EMBL" id="HG684648">
    <property type="protein sequence ID" value="CDJ32902.1"/>
    <property type="molecule type" value="Genomic_DNA"/>
</dbReference>
<gene>
    <name evidence="3" type="ORF">EMH_0014120</name>
</gene>
<dbReference type="OrthoDB" id="347638at2759"/>
<feature type="compositionally biased region" description="Polar residues" evidence="2">
    <location>
        <begin position="355"/>
        <end position="375"/>
    </location>
</feature>
<feature type="compositionally biased region" description="Basic residues" evidence="2">
    <location>
        <begin position="596"/>
        <end position="607"/>
    </location>
</feature>
<reference evidence="3" key="2">
    <citation type="submission" date="2013-10" db="EMBL/GenBank/DDBJ databases">
        <authorList>
            <person name="Aslett M."/>
        </authorList>
    </citation>
    <scope>NUCLEOTIDE SEQUENCE [LARGE SCALE GENOMIC DNA]</scope>
    <source>
        <strain evidence="3">Houghton</strain>
    </source>
</reference>
<accession>U6K9N9</accession>
<feature type="region of interest" description="Disordered" evidence="2">
    <location>
        <begin position="351"/>
        <end position="390"/>
    </location>
</feature>